<sequence length="133" mass="14317">MTILAASDIKVITSKKTVLQSSKKTKGQQVNCSTNLFSVYLFIVVVFHFIRDRDAGAADSVEINRRPSPQPPPPGPPEGAQGVPRPAEKHSPSVMSWAIPWASFWWDMPGTPPEGGVQEASGIDARATSTESS</sequence>
<evidence type="ECO:0000313" key="3">
    <source>
        <dbReference type="EMBL" id="MED6275841.1"/>
    </source>
</evidence>
<feature type="transmembrane region" description="Helical" evidence="2">
    <location>
        <begin position="30"/>
        <end position="50"/>
    </location>
</feature>
<gene>
    <name evidence="3" type="ORF">CHARACLAT_030585</name>
</gene>
<evidence type="ECO:0000256" key="2">
    <source>
        <dbReference type="SAM" id="Phobius"/>
    </source>
</evidence>
<feature type="region of interest" description="Disordered" evidence="1">
    <location>
        <begin position="109"/>
        <end position="133"/>
    </location>
</feature>
<evidence type="ECO:0000256" key="1">
    <source>
        <dbReference type="SAM" id="MobiDB-lite"/>
    </source>
</evidence>
<reference evidence="3 4" key="1">
    <citation type="submission" date="2021-06" db="EMBL/GenBank/DDBJ databases">
        <authorList>
            <person name="Palmer J.M."/>
        </authorList>
    </citation>
    <scope>NUCLEOTIDE SEQUENCE [LARGE SCALE GENOMIC DNA]</scope>
    <source>
        <strain evidence="3 4">CL_MEX2019</strain>
        <tissue evidence="3">Muscle</tissue>
    </source>
</reference>
<keyword evidence="2" id="KW-1133">Transmembrane helix</keyword>
<keyword evidence="4" id="KW-1185">Reference proteome</keyword>
<name>A0ABU7DL68_9TELE</name>
<organism evidence="3 4">
    <name type="scientific">Characodon lateralis</name>
    <dbReference type="NCBI Taxonomy" id="208331"/>
    <lineage>
        <taxon>Eukaryota</taxon>
        <taxon>Metazoa</taxon>
        <taxon>Chordata</taxon>
        <taxon>Craniata</taxon>
        <taxon>Vertebrata</taxon>
        <taxon>Euteleostomi</taxon>
        <taxon>Actinopterygii</taxon>
        <taxon>Neopterygii</taxon>
        <taxon>Teleostei</taxon>
        <taxon>Neoteleostei</taxon>
        <taxon>Acanthomorphata</taxon>
        <taxon>Ovalentaria</taxon>
        <taxon>Atherinomorphae</taxon>
        <taxon>Cyprinodontiformes</taxon>
        <taxon>Goodeidae</taxon>
        <taxon>Characodon</taxon>
    </lineage>
</organism>
<feature type="compositionally biased region" description="Pro residues" evidence="1">
    <location>
        <begin position="68"/>
        <end position="77"/>
    </location>
</feature>
<keyword evidence="2" id="KW-0812">Transmembrane</keyword>
<evidence type="ECO:0000313" key="4">
    <source>
        <dbReference type="Proteomes" id="UP001352852"/>
    </source>
</evidence>
<dbReference type="EMBL" id="JAHUTJ010029235">
    <property type="protein sequence ID" value="MED6275841.1"/>
    <property type="molecule type" value="Genomic_DNA"/>
</dbReference>
<comment type="caution">
    <text evidence="3">The sequence shown here is derived from an EMBL/GenBank/DDBJ whole genome shotgun (WGS) entry which is preliminary data.</text>
</comment>
<keyword evidence="2" id="KW-0472">Membrane</keyword>
<proteinExistence type="predicted"/>
<protein>
    <submittedName>
        <fullName evidence="3">Uncharacterized protein</fullName>
    </submittedName>
</protein>
<accession>A0ABU7DL68</accession>
<feature type="region of interest" description="Disordered" evidence="1">
    <location>
        <begin position="60"/>
        <end position="91"/>
    </location>
</feature>
<dbReference type="Proteomes" id="UP001352852">
    <property type="component" value="Unassembled WGS sequence"/>
</dbReference>